<evidence type="ECO:0000313" key="2">
    <source>
        <dbReference type="EMBL" id="TQM39699.1"/>
    </source>
</evidence>
<keyword evidence="1" id="KW-0812">Transmembrane</keyword>
<proteinExistence type="predicted"/>
<keyword evidence="1" id="KW-1133">Transmembrane helix</keyword>
<reference evidence="2 3" key="1">
    <citation type="submission" date="2019-06" db="EMBL/GenBank/DDBJ databases">
        <title>Genomic Encyclopedia of Archaeal and Bacterial Type Strains, Phase II (KMG-II): from individual species to whole genera.</title>
        <authorList>
            <person name="Goeker M."/>
        </authorList>
    </citation>
    <scope>NUCLEOTIDE SEQUENCE [LARGE SCALE GENOMIC DNA]</scope>
    <source>
        <strain evidence="2 3">DSM 24789</strain>
    </source>
</reference>
<sequence>MRLFDVFSFQTNKIASVDYIFIFIFVFASRIDMILVHSTFITSIIFFIQKHIQSF</sequence>
<dbReference type="EMBL" id="VFPJ01000001">
    <property type="protein sequence ID" value="TQM39699.1"/>
    <property type="molecule type" value="Genomic_DNA"/>
</dbReference>
<evidence type="ECO:0000313" key="3">
    <source>
        <dbReference type="Proteomes" id="UP000320773"/>
    </source>
</evidence>
<keyword evidence="1" id="KW-0472">Membrane</keyword>
<dbReference type="AlphaFoldDB" id="A0A543G0T2"/>
<protein>
    <submittedName>
        <fullName evidence="2">Uncharacterized protein</fullName>
    </submittedName>
</protein>
<comment type="caution">
    <text evidence="2">The sequence shown here is derived from an EMBL/GenBank/DDBJ whole genome shotgun (WGS) entry which is preliminary data.</text>
</comment>
<dbReference type="Proteomes" id="UP000320773">
    <property type="component" value="Unassembled WGS sequence"/>
</dbReference>
<feature type="transmembrane region" description="Helical" evidence="1">
    <location>
        <begin position="20"/>
        <end position="48"/>
    </location>
</feature>
<organism evidence="2 3">
    <name type="scientific">Flavobacterium branchiophilum</name>
    <dbReference type="NCBI Taxonomy" id="55197"/>
    <lineage>
        <taxon>Bacteria</taxon>
        <taxon>Pseudomonadati</taxon>
        <taxon>Bacteroidota</taxon>
        <taxon>Flavobacteriia</taxon>
        <taxon>Flavobacteriales</taxon>
        <taxon>Flavobacteriaceae</taxon>
        <taxon>Flavobacterium</taxon>
    </lineage>
</organism>
<evidence type="ECO:0000256" key="1">
    <source>
        <dbReference type="SAM" id="Phobius"/>
    </source>
</evidence>
<gene>
    <name evidence="2" type="ORF">BC670_0522</name>
</gene>
<name>A0A543G0T2_9FLAO</name>
<accession>A0A543G0T2</accession>